<dbReference type="PANTHER" id="PTHR45679">
    <property type="entry name" value="ER DEGRADATION-ENHANCING ALPHA-MANNOSIDASE-LIKE PROTEIN 2"/>
    <property type="match status" value="1"/>
</dbReference>
<feature type="region of interest" description="Disordered" evidence="6">
    <location>
        <begin position="631"/>
        <end position="697"/>
    </location>
</feature>
<comment type="subcellular location">
    <subcellularLocation>
        <location evidence="1">Endoplasmic reticulum</location>
    </subcellularLocation>
</comment>
<proteinExistence type="inferred from homology"/>
<dbReference type="PRINTS" id="PR00747">
    <property type="entry name" value="GLYHDRLASE47"/>
</dbReference>
<feature type="compositionally biased region" description="Basic residues" evidence="6">
    <location>
        <begin position="645"/>
        <end position="670"/>
    </location>
</feature>
<dbReference type="PANTHER" id="PTHR45679:SF5">
    <property type="entry name" value="ER DEGRADATION-ENHANCING ALPHA-MANNOSIDASE-LIKE PROTEIN 1"/>
    <property type="match status" value="1"/>
</dbReference>
<comment type="similarity">
    <text evidence="2 5">Belongs to the glycosyl hydrolase 47 family.</text>
</comment>
<reference evidence="7 8" key="1">
    <citation type="submission" date="2024-01" db="EMBL/GenBank/DDBJ databases">
        <authorList>
            <person name="Allen C."/>
            <person name="Tagirdzhanova G."/>
        </authorList>
    </citation>
    <scope>NUCLEOTIDE SEQUENCE [LARGE SCALE GENOMIC DNA]</scope>
    <source>
        <strain evidence="7 8">CBS 573.63</strain>
    </source>
</reference>
<keyword evidence="8" id="KW-1185">Reference proteome</keyword>
<name>A0ABP0DNF9_9PEZI</name>
<evidence type="ECO:0000313" key="8">
    <source>
        <dbReference type="Proteomes" id="UP001642501"/>
    </source>
</evidence>
<feature type="region of interest" description="Disordered" evidence="6">
    <location>
        <begin position="915"/>
        <end position="977"/>
    </location>
</feature>
<dbReference type="InterPro" id="IPR012341">
    <property type="entry name" value="6hp_glycosidase-like_sf"/>
</dbReference>
<feature type="compositionally biased region" description="Basic and acidic residues" evidence="6">
    <location>
        <begin position="962"/>
        <end position="977"/>
    </location>
</feature>
<evidence type="ECO:0000256" key="2">
    <source>
        <dbReference type="ARBA" id="ARBA00007658"/>
    </source>
</evidence>
<dbReference type="EC" id="3.2.1.-" evidence="5"/>
<dbReference type="SUPFAM" id="SSF48225">
    <property type="entry name" value="Seven-hairpin glycosidases"/>
    <property type="match status" value="1"/>
</dbReference>
<dbReference type="InterPro" id="IPR001382">
    <property type="entry name" value="Glyco_hydro_47"/>
</dbReference>
<keyword evidence="4" id="KW-0325">Glycoprotein</keyword>
<protein>
    <recommendedName>
        <fullName evidence="5">alpha-1,2-Mannosidase</fullName>
        <ecNumber evidence="5">3.2.1.-</ecNumber>
    </recommendedName>
</protein>
<feature type="region of interest" description="Disordered" evidence="6">
    <location>
        <begin position="1019"/>
        <end position="1052"/>
    </location>
</feature>
<dbReference type="EMBL" id="CAWUOM010000062">
    <property type="protein sequence ID" value="CAK7269737.1"/>
    <property type="molecule type" value="Genomic_DNA"/>
</dbReference>
<keyword evidence="3" id="KW-0256">Endoplasmic reticulum</keyword>
<gene>
    <name evidence="7" type="ORF">SEPCBS57363_003756</name>
</gene>
<evidence type="ECO:0000313" key="7">
    <source>
        <dbReference type="EMBL" id="CAK7269737.1"/>
    </source>
</evidence>
<keyword evidence="5" id="KW-0326">Glycosidase</keyword>
<sequence>MSRAGHADRLLAAATTTALYVGHRMRKRTLPLLLPLLSLLAALLVCSWLPLAQAVMPSARVTELRRKTTEMFYHGFDNYMRVAFPEDELRPVSCVPLTRDNSNPRNVELNDVLGNYSLTLIDSLSTLAILASAPPVDGNTGPKALRDFQDGVAALVQQYGDGRPGPSGVGHRGRGFDMDSKVQVFETVIRGVGGLLSAHLFAIGELPITGYTPPTPPAHPDEQQTPIHWPNNFVYDGQLLRLAMDLATRLLPAFYTTTGMPYPRVNLRHGIPFYVNSPLGADGGGGSAQWKTSGPAEITETCSAGAGSLVLEFTVLSRLTGDQRFEQLAKRAFWAVWYRRSDIGLIGAGVDAEEGRWIGAYSVIGAGADSFFEYALKTHILLSGHKLPNLTDAGRPPAHHALPMWTRDDKTGMQKALAWHDPNTIFPVLSEAENSPDSFLEAWHLAHAAIKRHLYSDREHPHYVNVNLWTGSLAAQWIDSLGAYYSGLLTLAGELEEAIETNLLYTAVWAKYAALPERWSVRDRTVEGGLGWWPLRPEFIESVYHIYRATKDPWYLYVGEMVQQDITRRCRTACGWAGLQNVESGEKSDRMESFFLGETAKYMYLLYDDRHPLNSFDAAYVFTTEGHPLVIPKRQRTPSSNSVRSQKKTRKTKKRLTKKEKNSAKAHKATQRANQADDASLSGIPGQPEPDVGEAGDIGWYDDDCFTNRCPLPPRPNPFTGSAVTARSNIYHAAKMLDLHLLPTRLERDTSVDLLTTNLTEDRSFFPWTLPVAMLPPNGTSSKVQEPTEMSLEFSAPPQETSSGLHVILPSANRLTRVASNKIRINSISGLKLIFRLEDVNGEQSWRVTRVNGVPLGRDENLVLDRALVTHISDARFTLLRDPTVVKLHHLHHAIWMDAQQDGESQAKVVAVLQNDGGDHESRSEKETVTAEGGEEDCENEANNEKKKEKKGASLSASGHDTTNEHESNDNDHDMTDAMGEEKETFTAPALSTGTGLTTLVKSFWRQIVSSLDGPALATPMPGSLRARQQHASSSSNQSTGRGGRRSGGPLNVVLNSTGVTPTGIGAASLPSVDIAAGALFPVVGPVTNEWLPWHRAYAGGHACNGPLPETAVRDYQVLVLRRGGCSFSEKLANVPSFAVGARRLQLVVVVSDDDDVRAGGSGANPTTFHDDPQDFIRPLLDETQRTPGGLVRWQPLAMIMVGGGDTAYQQIAAARQLGLTRRYTVVSQGVRIRNMIIDDGDEL</sequence>
<evidence type="ECO:0000256" key="4">
    <source>
        <dbReference type="ARBA" id="ARBA00023180"/>
    </source>
</evidence>
<evidence type="ECO:0000256" key="5">
    <source>
        <dbReference type="RuleBase" id="RU361193"/>
    </source>
</evidence>
<feature type="compositionally biased region" description="Basic and acidic residues" evidence="6">
    <location>
        <begin position="917"/>
        <end position="929"/>
    </location>
</feature>
<evidence type="ECO:0000256" key="1">
    <source>
        <dbReference type="ARBA" id="ARBA00004240"/>
    </source>
</evidence>
<comment type="caution">
    <text evidence="7">The sequence shown here is derived from an EMBL/GenBank/DDBJ whole genome shotgun (WGS) entry which is preliminary data.</text>
</comment>
<dbReference type="Gene3D" id="1.50.10.10">
    <property type="match status" value="1"/>
</dbReference>
<feature type="compositionally biased region" description="Acidic residues" evidence="6">
    <location>
        <begin position="933"/>
        <end position="942"/>
    </location>
</feature>
<dbReference type="Pfam" id="PF01532">
    <property type="entry name" value="Glyco_hydro_47"/>
    <property type="match status" value="1"/>
</dbReference>
<dbReference type="InterPro" id="IPR044674">
    <property type="entry name" value="EDEM1/2/3"/>
</dbReference>
<dbReference type="Proteomes" id="UP001642501">
    <property type="component" value="Unassembled WGS sequence"/>
</dbReference>
<dbReference type="InterPro" id="IPR036026">
    <property type="entry name" value="Seven-hairpin_glycosidases"/>
</dbReference>
<organism evidence="7 8">
    <name type="scientific">Sporothrix epigloea</name>
    <dbReference type="NCBI Taxonomy" id="1892477"/>
    <lineage>
        <taxon>Eukaryota</taxon>
        <taxon>Fungi</taxon>
        <taxon>Dikarya</taxon>
        <taxon>Ascomycota</taxon>
        <taxon>Pezizomycotina</taxon>
        <taxon>Sordariomycetes</taxon>
        <taxon>Sordariomycetidae</taxon>
        <taxon>Ophiostomatales</taxon>
        <taxon>Ophiostomataceae</taxon>
        <taxon>Sporothrix</taxon>
    </lineage>
</organism>
<evidence type="ECO:0000256" key="3">
    <source>
        <dbReference type="ARBA" id="ARBA00022824"/>
    </source>
</evidence>
<evidence type="ECO:0000256" key="6">
    <source>
        <dbReference type="SAM" id="MobiDB-lite"/>
    </source>
</evidence>
<accession>A0ABP0DNF9</accession>
<keyword evidence="5" id="KW-0378">Hydrolase</keyword>